<dbReference type="GO" id="GO:0046872">
    <property type="term" value="F:metal ion binding"/>
    <property type="evidence" value="ECO:0007669"/>
    <property type="project" value="UniProtKB-KW"/>
</dbReference>
<comment type="subcellular location">
    <subcellularLocation>
        <location evidence="1">Cell membrane</location>
        <topology evidence="1">Multi-pass membrane protein</topology>
    </subcellularLocation>
</comment>
<dbReference type="InterPro" id="IPR001915">
    <property type="entry name" value="Peptidase_M48"/>
</dbReference>
<keyword evidence="8 13" id="KW-1133">Transmembrane helix</keyword>
<evidence type="ECO:0000259" key="14">
    <source>
        <dbReference type="Pfam" id="PF01435"/>
    </source>
</evidence>
<evidence type="ECO:0000256" key="3">
    <source>
        <dbReference type="ARBA" id="ARBA00022670"/>
    </source>
</evidence>
<evidence type="ECO:0000256" key="1">
    <source>
        <dbReference type="ARBA" id="ARBA00004651"/>
    </source>
</evidence>
<keyword evidence="9 11" id="KW-0482">Metalloprotease</keyword>
<feature type="domain" description="Peptidase M48" evidence="14">
    <location>
        <begin position="77"/>
        <end position="279"/>
    </location>
</feature>
<keyword evidence="2" id="KW-1003">Cell membrane</keyword>
<evidence type="ECO:0000256" key="2">
    <source>
        <dbReference type="ARBA" id="ARBA00022475"/>
    </source>
</evidence>
<gene>
    <name evidence="15" type="ORF">ENI96_14890</name>
</gene>
<comment type="caution">
    <text evidence="15">The sequence shown here is derived from an EMBL/GenBank/DDBJ whole genome shotgun (WGS) entry which is preliminary data.</text>
</comment>
<dbReference type="InterPro" id="IPR050083">
    <property type="entry name" value="HtpX_protease"/>
</dbReference>
<sequence length="322" mass="35562">MNAIVWQRHALANRLQSLLLLLAMGGLLALLGSLFWGREGAFWLLAVCGVLILINPMASPGLILGLYHARPLTREQAPLLHAALEELSRRAELPNPPRLYYIPSSMVNAFSLGRGGQAAVAVTDGLVNSLNEREIIGVLAHEISHIANGDMWVMGLADLFSRMTAMLSLFGQFLLFVNLPLIMMAGKGIAWLPILLLIFAPNLSALAQLGLSRTREYDADLNAARLTGDPEGLASALQKIEQKQQSLLGRILLPGQRIPEPSMLRTHPPTAERIRRLMELKRQPGEGPPVFREPALSIPHRPPFDPAVERQPRLHHVSRLWH</sequence>
<comment type="cofactor">
    <cofactor evidence="11">
        <name>Zn(2+)</name>
        <dbReference type="ChEBI" id="CHEBI:29105"/>
    </cofactor>
    <text evidence="11">Binds 1 zinc ion per subunit.</text>
</comment>
<evidence type="ECO:0000256" key="12">
    <source>
        <dbReference type="SAM" id="MobiDB-lite"/>
    </source>
</evidence>
<feature type="compositionally biased region" description="Basic residues" evidence="12">
    <location>
        <begin position="313"/>
        <end position="322"/>
    </location>
</feature>
<keyword evidence="5" id="KW-0479">Metal-binding</keyword>
<evidence type="ECO:0000256" key="4">
    <source>
        <dbReference type="ARBA" id="ARBA00022692"/>
    </source>
</evidence>
<keyword evidence="7 11" id="KW-0862">Zinc</keyword>
<evidence type="ECO:0000256" key="10">
    <source>
        <dbReference type="ARBA" id="ARBA00023136"/>
    </source>
</evidence>
<keyword evidence="10 13" id="KW-0472">Membrane</keyword>
<dbReference type="GO" id="GO:0004222">
    <property type="term" value="F:metalloendopeptidase activity"/>
    <property type="evidence" value="ECO:0007669"/>
    <property type="project" value="InterPro"/>
</dbReference>
<dbReference type="PANTHER" id="PTHR43221">
    <property type="entry name" value="PROTEASE HTPX"/>
    <property type="match status" value="1"/>
</dbReference>
<feature type="transmembrane region" description="Helical" evidence="13">
    <location>
        <begin position="189"/>
        <end position="211"/>
    </location>
</feature>
<feature type="transmembrane region" description="Helical" evidence="13">
    <location>
        <begin position="42"/>
        <end position="67"/>
    </location>
</feature>
<dbReference type="EMBL" id="DRKP01000188">
    <property type="protein sequence ID" value="HEB97707.1"/>
    <property type="molecule type" value="Genomic_DNA"/>
</dbReference>
<evidence type="ECO:0000256" key="9">
    <source>
        <dbReference type="ARBA" id="ARBA00023049"/>
    </source>
</evidence>
<keyword evidence="6 11" id="KW-0378">Hydrolase</keyword>
<dbReference type="PANTHER" id="PTHR43221:SF1">
    <property type="entry name" value="PROTEASE HTPX"/>
    <property type="match status" value="1"/>
</dbReference>
<keyword evidence="3 11" id="KW-0645">Protease</keyword>
<dbReference type="GO" id="GO:0006508">
    <property type="term" value="P:proteolysis"/>
    <property type="evidence" value="ECO:0007669"/>
    <property type="project" value="UniProtKB-KW"/>
</dbReference>
<dbReference type="Proteomes" id="UP000886251">
    <property type="component" value="Unassembled WGS sequence"/>
</dbReference>
<reference evidence="15" key="1">
    <citation type="journal article" date="2020" name="mSystems">
        <title>Genome- and Community-Level Interaction Insights into Carbon Utilization and Element Cycling Functions of Hydrothermarchaeota in Hydrothermal Sediment.</title>
        <authorList>
            <person name="Zhou Z."/>
            <person name="Liu Y."/>
            <person name="Xu W."/>
            <person name="Pan J."/>
            <person name="Luo Z.H."/>
            <person name="Li M."/>
        </authorList>
    </citation>
    <scope>NUCLEOTIDE SEQUENCE [LARGE SCALE GENOMIC DNA]</scope>
    <source>
        <strain evidence="15">HyVt-443</strain>
    </source>
</reference>
<protein>
    <submittedName>
        <fullName evidence="15">Peptidase M48</fullName>
    </submittedName>
</protein>
<evidence type="ECO:0000256" key="6">
    <source>
        <dbReference type="ARBA" id="ARBA00022801"/>
    </source>
</evidence>
<feature type="region of interest" description="Disordered" evidence="12">
    <location>
        <begin position="282"/>
        <end position="322"/>
    </location>
</feature>
<evidence type="ECO:0000256" key="13">
    <source>
        <dbReference type="SAM" id="Phobius"/>
    </source>
</evidence>
<feature type="transmembrane region" description="Helical" evidence="13">
    <location>
        <begin position="18"/>
        <end position="36"/>
    </location>
</feature>
<evidence type="ECO:0000256" key="8">
    <source>
        <dbReference type="ARBA" id="ARBA00022989"/>
    </source>
</evidence>
<dbReference type="CDD" id="cd07339">
    <property type="entry name" value="M48B_HtpX_like"/>
    <property type="match status" value="1"/>
</dbReference>
<name>A0A831RLI5_9GAMM</name>
<dbReference type="Pfam" id="PF01435">
    <property type="entry name" value="Peptidase_M48"/>
    <property type="match status" value="1"/>
</dbReference>
<accession>A0A831RLI5</accession>
<organism evidence="15">
    <name type="scientific">Sedimenticola thiotaurini</name>
    <dbReference type="NCBI Taxonomy" id="1543721"/>
    <lineage>
        <taxon>Bacteria</taxon>
        <taxon>Pseudomonadati</taxon>
        <taxon>Pseudomonadota</taxon>
        <taxon>Gammaproteobacteria</taxon>
        <taxon>Chromatiales</taxon>
        <taxon>Sedimenticolaceae</taxon>
        <taxon>Sedimenticola</taxon>
    </lineage>
</organism>
<proteinExistence type="inferred from homology"/>
<evidence type="ECO:0000313" key="15">
    <source>
        <dbReference type="EMBL" id="HEB97707.1"/>
    </source>
</evidence>
<dbReference type="AlphaFoldDB" id="A0A831RLI5"/>
<evidence type="ECO:0000256" key="5">
    <source>
        <dbReference type="ARBA" id="ARBA00022723"/>
    </source>
</evidence>
<keyword evidence="4 13" id="KW-0812">Transmembrane</keyword>
<dbReference type="Gene3D" id="3.30.2010.10">
    <property type="entry name" value="Metalloproteases ('zincins'), catalytic domain"/>
    <property type="match status" value="1"/>
</dbReference>
<comment type="similarity">
    <text evidence="11">Belongs to the peptidase M48 family.</text>
</comment>
<evidence type="ECO:0000256" key="7">
    <source>
        <dbReference type="ARBA" id="ARBA00022833"/>
    </source>
</evidence>
<evidence type="ECO:0000256" key="11">
    <source>
        <dbReference type="RuleBase" id="RU003983"/>
    </source>
</evidence>
<feature type="transmembrane region" description="Helical" evidence="13">
    <location>
        <begin position="164"/>
        <end position="183"/>
    </location>
</feature>
<dbReference type="GO" id="GO:0005886">
    <property type="term" value="C:plasma membrane"/>
    <property type="evidence" value="ECO:0007669"/>
    <property type="project" value="UniProtKB-SubCell"/>
</dbReference>